<dbReference type="STRING" id="225848.Sps_02165"/>
<sequence length="435" mass="48809">MKSAVKSSVSFTVPVLLTSSILLLHPATASTIPGLEPAKNWDLDGYVKYMGTISYPDSASDSVDHLLHQRFNFEYRFDSELRFNASMRNRVFYGDSAKIPGYGDLIGLDPGYWDMSATWLDTEGWVGNTQFDRAYIDWKPSEFAGGDWQARVGRFRINWAMSTLWNPNDIFNAYSIYDFDYEERSGADAVLISRKLGFASSLDFVYNPNQDSKLTSYAARYLTNYASWDLQFLIGKSGFDHVLGAGFSGDIGGAGFRGEVSYFEPQYDYWPIEEPVPYDSIANIPTGINPLANGASLSPRAQRLEATSVATLEMDYSFTGARNWMVRGSVLHISEPTESDSALLYLNIPLTARTLSFTHWTSYLELGFDISPLSRLTFSNSFYDDGSYFYGANMSYSLANEWTMLMVLQRFDGSSGSLFSQSASTLGFVQLKWSF</sequence>
<proteinExistence type="predicted"/>
<dbReference type="Proteomes" id="UP000189545">
    <property type="component" value="Chromosome"/>
</dbReference>
<evidence type="ECO:0000313" key="2">
    <source>
        <dbReference type="EMBL" id="AQS37323.1"/>
    </source>
</evidence>
<protein>
    <recommendedName>
        <fullName evidence="4">Alginate export domain-containing protein</fullName>
    </recommendedName>
</protein>
<name>A0A1S6HP76_9GAMM</name>
<dbReference type="RefSeq" id="WP_237158053.1">
    <property type="nucleotide sequence ID" value="NZ_CP014782.1"/>
</dbReference>
<evidence type="ECO:0008006" key="4">
    <source>
        <dbReference type="Google" id="ProtNLM"/>
    </source>
</evidence>
<dbReference type="EMBL" id="CP014782">
    <property type="protein sequence ID" value="AQS37323.1"/>
    <property type="molecule type" value="Genomic_DNA"/>
</dbReference>
<accession>A0A1S6HP76</accession>
<dbReference type="KEGG" id="spsw:Sps_02165"/>
<reference evidence="2 3" key="1">
    <citation type="submission" date="2016-03" db="EMBL/GenBank/DDBJ databases">
        <title>Complete genome sequence of Shewanella psychrophila WP2, a deep sea bacterium isolated from west Pacific sediment.</title>
        <authorList>
            <person name="Xu G."/>
            <person name="Jian H."/>
        </authorList>
    </citation>
    <scope>NUCLEOTIDE SEQUENCE [LARGE SCALE GENOMIC DNA]</scope>
    <source>
        <strain evidence="2 3">WP2</strain>
    </source>
</reference>
<organism evidence="2 3">
    <name type="scientific">Shewanella psychrophila</name>
    <dbReference type="NCBI Taxonomy" id="225848"/>
    <lineage>
        <taxon>Bacteria</taxon>
        <taxon>Pseudomonadati</taxon>
        <taxon>Pseudomonadota</taxon>
        <taxon>Gammaproteobacteria</taxon>
        <taxon>Alteromonadales</taxon>
        <taxon>Shewanellaceae</taxon>
        <taxon>Shewanella</taxon>
    </lineage>
</organism>
<dbReference type="AlphaFoldDB" id="A0A1S6HP76"/>
<keyword evidence="1" id="KW-0732">Signal</keyword>
<evidence type="ECO:0000256" key="1">
    <source>
        <dbReference type="SAM" id="SignalP"/>
    </source>
</evidence>
<evidence type="ECO:0000313" key="3">
    <source>
        <dbReference type="Proteomes" id="UP000189545"/>
    </source>
</evidence>
<keyword evidence="3" id="KW-1185">Reference proteome</keyword>
<feature type="signal peptide" evidence="1">
    <location>
        <begin position="1"/>
        <end position="29"/>
    </location>
</feature>
<feature type="chain" id="PRO_5012955537" description="Alginate export domain-containing protein" evidence="1">
    <location>
        <begin position="30"/>
        <end position="435"/>
    </location>
</feature>
<gene>
    <name evidence="2" type="ORF">Sps_02165</name>
</gene>